<organism evidence="2 3">
    <name type="scientific">Tachysurus vachellii</name>
    <name type="common">Darkbarbel catfish</name>
    <name type="synonym">Pelteobagrus vachellii</name>
    <dbReference type="NCBI Taxonomy" id="175792"/>
    <lineage>
        <taxon>Eukaryota</taxon>
        <taxon>Metazoa</taxon>
        <taxon>Chordata</taxon>
        <taxon>Craniata</taxon>
        <taxon>Vertebrata</taxon>
        <taxon>Euteleostomi</taxon>
        <taxon>Actinopterygii</taxon>
        <taxon>Neopterygii</taxon>
        <taxon>Teleostei</taxon>
        <taxon>Ostariophysi</taxon>
        <taxon>Siluriformes</taxon>
        <taxon>Bagridae</taxon>
        <taxon>Tachysurus</taxon>
    </lineage>
</organism>
<protein>
    <recommendedName>
        <fullName evidence="1">SPIN-DOC-like zinc-finger domain-containing protein</fullName>
    </recommendedName>
</protein>
<gene>
    <name evidence="2" type="ORF">Q7C36_016329</name>
</gene>
<comment type="caution">
    <text evidence="2">The sequence shown here is derived from an EMBL/GenBank/DDBJ whole genome shotgun (WGS) entry which is preliminary data.</text>
</comment>
<proteinExistence type="predicted"/>
<dbReference type="AlphaFoldDB" id="A0AA88M952"/>
<reference evidence="2" key="1">
    <citation type="submission" date="2023-08" db="EMBL/GenBank/DDBJ databases">
        <title>Pelteobagrus vachellii genome.</title>
        <authorList>
            <person name="Liu H."/>
        </authorList>
    </citation>
    <scope>NUCLEOTIDE SEQUENCE</scope>
    <source>
        <strain evidence="2">PRFRI_2022a</strain>
        <tissue evidence="2">Muscle</tissue>
    </source>
</reference>
<dbReference type="PANTHER" id="PTHR45913:SF5">
    <property type="entry name" value="GENERAL TRANSCRIPTION FACTOR II-I REPEAT DOMAIN-CONTAINING PROTEIN 2A-LIKE PROTEIN"/>
    <property type="match status" value="1"/>
</dbReference>
<dbReference type="Pfam" id="PF18658">
    <property type="entry name" value="zf-C2H2_12"/>
    <property type="match status" value="1"/>
</dbReference>
<evidence type="ECO:0000313" key="2">
    <source>
        <dbReference type="EMBL" id="KAK2831243.1"/>
    </source>
</evidence>
<keyword evidence="3" id="KW-1185">Reference proteome</keyword>
<evidence type="ECO:0000259" key="1">
    <source>
        <dbReference type="Pfam" id="PF18658"/>
    </source>
</evidence>
<dbReference type="InterPro" id="IPR040647">
    <property type="entry name" value="SPIN-DOC_Znf-C2H2"/>
</dbReference>
<accession>A0AA88M952</accession>
<dbReference type="Proteomes" id="UP001187315">
    <property type="component" value="Unassembled WGS sequence"/>
</dbReference>
<evidence type="ECO:0000313" key="3">
    <source>
        <dbReference type="Proteomes" id="UP001187315"/>
    </source>
</evidence>
<dbReference type="EMBL" id="JAVHJS010000017">
    <property type="protein sequence ID" value="KAK2831243.1"/>
    <property type="molecule type" value="Genomic_DNA"/>
</dbReference>
<name>A0AA88M952_TACVA</name>
<sequence length="136" mass="15662">MSRPKKRKVDSECRVFNKEWTTKYFFTEVRSTAVCLICQEIVAVFKEYNISCHFATKHANYASKQSPQERATAQRLTANLQTLQNLFHRQTVIQESSTKASFLLAFKLAKASKPFSKGEFLKECMVEVRGARWLSG</sequence>
<feature type="domain" description="SPIN-DOC-like zinc-finger" evidence="1">
    <location>
        <begin position="18"/>
        <end position="70"/>
    </location>
</feature>
<dbReference type="PANTHER" id="PTHR45913">
    <property type="entry name" value="EPM2A-INTERACTING PROTEIN 1"/>
    <property type="match status" value="1"/>
</dbReference>